<evidence type="ECO:0000313" key="5">
    <source>
        <dbReference type="Proteomes" id="UP000568664"/>
    </source>
</evidence>
<dbReference type="EMBL" id="JABBXH010000003">
    <property type="protein sequence ID" value="NMP31695.1"/>
    <property type="molecule type" value="Genomic_DNA"/>
</dbReference>
<comment type="caution">
    <text evidence="4">The sequence shown here is derived from an EMBL/GenBank/DDBJ whole genome shotgun (WGS) entry which is preliminary data.</text>
</comment>
<dbReference type="PANTHER" id="PTHR35936">
    <property type="entry name" value="MEMBRANE-BOUND LYTIC MUREIN TRANSGLYCOSYLASE F"/>
    <property type="match status" value="1"/>
</dbReference>
<dbReference type="AlphaFoldDB" id="A0A7Y0LBU6"/>
<organism evidence="4 5">
    <name type="scientific">Thalassotalea algicola</name>
    <dbReference type="NCBI Taxonomy" id="2716224"/>
    <lineage>
        <taxon>Bacteria</taxon>
        <taxon>Pseudomonadati</taxon>
        <taxon>Pseudomonadota</taxon>
        <taxon>Gammaproteobacteria</taxon>
        <taxon>Alteromonadales</taxon>
        <taxon>Colwelliaceae</taxon>
        <taxon>Thalassotalea</taxon>
    </lineage>
</organism>
<name>A0A7Y0LBU6_9GAMM</name>
<dbReference type="Gene3D" id="3.40.190.10">
    <property type="entry name" value="Periplasmic binding protein-like II"/>
    <property type="match status" value="2"/>
</dbReference>
<sequence length="228" mass="26492">MFKIFSLLIAISVLSLPAIAKPKKLIFAAIPQYIDRFESGQLEDNIVVRLAKELGVPIELYPCPWVRCLKLIETGQADIIDDLFKTRDREEFIQYLSPHFTVQKAGFRFYSLSKKIKSFADLDGLIIAHLRGYKHFEKFDQATNFTKVPVLDLEIMVNLMMSNRIDVFIAPPSFDIKHIEPFDPDEKIKKQEFDYIVDMPLYLGISKKSDWMNEQNFLEHSLNKVLSK</sequence>
<reference evidence="4 5" key="1">
    <citation type="submission" date="2020-04" db="EMBL/GenBank/DDBJ databases">
        <title>Thalassotalea sp. M1531, isolated from the surface of marine red alga.</title>
        <authorList>
            <person name="Pang L."/>
            <person name="Lu D.-C."/>
        </authorList>
    </citation>
    <scope>NUCLEOTIDE SEQUENCE [LARGE SCALE GENOMIC DNA]</scope>
    <source>
        <strain evidence="4 5">M1531</strain>
    </source>
</reference>
<evidence type="ECO:0000313" key="4">
    <source>
        <dbReference type="EMBL" id="NMP31695.1"/>
    </source>
</evidence>
<keyword evidence="5" id="KW-1185">Reference proteome</keyword>
<gene>
    <name evidence="4" type="ORF">HII17_08985</name>
</gene>
<feature type="domain" description="Solute-binding protein family 3/N-terminal" evidence="3">
    <location>
        <begin position="47"/>
        <end position="104"/>
    </location>
</feature>
<evidence type="ECO:0000256" key="2">
    <source>
        <dbReference type="ARBA" id="ARBA00022729"/>
    </source>
</evidence>
<proteinExistence type="inferred from homology"/>
<accession>A0A7Y0LBU6</accession>
<dbReference type="Proteomes" id="UP000568664">
    <property type="component" value="Unassembled WGS sequence"/>
</dbReference>
<dbReference type="RefSeq" id="WP_169075043.1">
    <property type="nucleotide sequence ID" value="NZ_JABBXH010000003.1"/>
</dbReference>
<evidence type="ECO:0000259" key="3">
    <source>
        <dbReference type="Pfam" id="PF00497"/>
    </source>
</evidence>
<dbReference type="Pfam" id="PF00497">
    <property type="entry name" value="SBP_bac_3"/>
    <property type="match status" value="1"/>
</dbReference>
<dbReference type="InterPro" id="IPR001638">
    <property type="entry name" value="Solute-binding_3/MltF_N"/>
</dbReference>
<protein>
    <submittedName>
        <fullName evidence="4">Transporter substrate-binding domain-containing protein</fullName>
    </submittedName>
</protein>
<dbReference type="SUPFAM" id="SSF53850">
    <property type="entry name" value="Periplasmic binding protein-like II"/>
    <property type="match status" value="1"/>
</dbReference>
<evidence type="ECO:0000256" key="1">
    <source>
        <dbReference type="ARBA" id="ARBA00010333"/>
    </source>
</evidence>
<keyword evidence="2" id="KW-0732">Signal</keyword>
<dbReference type="PANTHER" id="PTHR35936:SF19">
    <property type="entry name" value="AMINO-ACID-BINDING PROTEIN YXEM-RELATED"/>
    <property type="match status" value="1"/>
</dbReference>
<comment type="similarity">
    <text evidence="1">Belongs to the bacterial solute-binding protein 3 family.</text>
</comment>